<dbReference type="AlphaFoldDB" id="A0A382UP02"/>
<name>A0A382UP02_9ZZZZ</name>
<accession>A0A382UP02</accession>
<reference evidence="1" key="1">
    <citation type="submission" date="2018-05" db="EMBL/GenBank/DDBJ databases">
        <authorList>
            <person name="Lanie J.A."/>
            <person name="Ng W.-L."/>
            <person name="Kazmierczak K.M."/>
            <person name="Andrzejewski T.M."/>
            <person name="Davidsen T.M."/>
            <person name="Wayne K.J."/>
            <person name="Tettelin H."/>
            <person name="Glass J.I."/>
            <person name="Rusch D."/>
            <person name="Podicherti R."/>
            <person name="Tsui H.-C.T."/>
            <person name="Winkler M.E."/>
        </authorList>
    </citation>
    <scope>NUCLEOTIDE SEQUENCE</scope>
</reference>
<sequence>EDAETFRLEGNRLIEIGNRASSVEEIEGQYMGLVKYTPEGWRQVKDFLGQFDSAIVDKMDMTSLLRGMIDIGIEVTATPIVDEWYEVDSEDDLNLYSTKEILFSSPSI</sequence>
<organism evidence="1">
    <name type="scientific">marine metagenome</name>
    <dbReference type="NCBI Taxonomy" id="408172"/>
    <lineage>
        <taxon>unclassified sequences</taxon>
        <taxon>metagenomes</taxon>
        <taxon>ecological metagenomes</taxon>
    </lineage>
</organism>
<dbReference type="EMBL" id="UINC01145708">
    <property type="protein sequence ID" value="SVD36003.1"/>
    <property type="molecule type" value="Genomic_DNA"/>
</dbReference>
<feature type="non-terminal residue" evidence="1">
    <location>
        <position position="1"/>
    </location>
</feature>
<protein>
    <submittedName>
        <fullName evidence="1">Uncharacterized protein</fullName>
    </submittedName>
</protein>
<evidence type="ECO:0000313" key="1">
    <source>
        <dbReference type="EMBL" id="SVD36003.1"/>
    </source>
</evidence>
<proteinExistence type="predicted"/>
<gene>
    <name evidence="1" type="ORF">METZ01_LOCUS388857</name>
</gene>